<dbReference type="InterPro" id="IPR048341">
    <property type="entry name" value="DUF1285_N"/>
</dbReference>
<evidence type="ECO:0000313" key="3">
    <source>
        <dbReference type="EMBL" id="XBO72605.1"/>
    </source>
</evidence>
<evidence type="ECO:0000259" key="1">
    <source>
        <dbReference type="Pfam" id="PF06938"/>
    </source>
</evidence>
<name>A0AAU7KLM1_9GAMM</name>
<dbReference type="Gene3D" id="2.30.270.10">
    <property type="entry name" value="duf1285 protein"/>
    <property type="match status" value="1"/>
</dbReference>
<dbReference type="RefSeq" id="WP_045993411.1">
    <property type="nucleotide sequence ID" value="NZ_CP098827.1"/>
</dbReference>
<sequence>MQLDHILNGIAELGERPPLSDWQPEPSGEMDLVIARDGRWIHEGSPIQRPELVRLFARILRREDDGHHYLVTPIEKWRISVEDTAFMVLEAEQADARLEGQSKGQPEDHVDKRWWLTTNVGERIALGQQHRLSLSTTPAGEEVPQVCLPYGVSARLGRNVFYRLVEQAEACTERGELGLTSDGVWQPLGRLEGDAH</sequence>
<feature type="domain" description="DUF1285" evidence="2">
    <location>
        <begin position="111"/>
        <end position="186"/>
    </location>
</feature>
<organism evidence="3">
    <name type="scientific">Halomonas sp. RT37</name>
    <dbReference type="NCBI Taxonomy" id="2950872"/>
    <lineage>
        <taxon>Bacteria</taxon>
        <taxon>Pseudomonadati</taxon>
        <taxon>Pseudomonadota</taxon>
        <taxon>Gammaproteobacteria</taxon>
        <taxon>Oceanospirillales</taxon>
        <taxon>Halomonadaceae</taxon>
        <taxon>Halomonas</taxon>
    </lineage>
</organism>
<dbReference type="InterPro" id="IPR048342">
    <property type="entry name" value="DUF1285_C"/>
</dbReference>
<dbReference type="AlphaFoldDB" id="A0AAU7KLM1"/>
<proteinExistence type="predicted"/>
<dbReference type="EMBL" id="CP098827">
    <property type="protein sequence ID" value="XBO72605.1"/>
    <property type="molecule type" value="Genomic_DNA"/>
</dbReference>
<dbReference type="Pfam" id="PF21028">
    <property type="entry name" value="DUF1285_C"/>
    <property type="match status" value="1"/>
</dbReference>
<dbReference type="Gene3D" id="3.10.540.10">
    <property type="entry name" value="duf1285 like domain"/>
    <property type="match status" value="1"/>
</dbReference>
<dbReference type="Pfam" id="PF06938">
    <property type="entry name" value="DUF1285_N"/>
    <property type="match status" value="1"/>
</dbReference>
<gene>
    <name evidence="3" type="ORF">NFG58_07875</name>
</gene>
<protein>
    <submittedName>
        <fullName evidence="3">DUF1285 domain-containing protein</fullName>
    </submittedName>
</protein>
<reference evidence="3" key="1">
    <citation type="submission" date="2022-06" db="EMBL/GenBank/DDBJ databases">
        <title>A novel DMS-producing enzyme.</title>
        <authorList>
            <person name="Zhang Y."/>
        </authorList>
    </citation>
    <scope>NUCLEOTIDE SEQUENCE</scope>
    <source>
        <strain evidence="3">RT37</strain>
    </source>
</reference>
<accession>A0AAU7KLM1</accession>
<evidence type="ECO:0000259" key="2">
    <source>
        <dbReference type="Pfam" id="PF21028"/>
    </source>
</evidence>
<dbReference type="InterPro" id="IPR023361">
    <property type="entry name" value="DUF1285_beta_roll_sf"/>
</dbReference>
<feature type="domain" description="DUF1285" evidence="1">
    <location>
        <begin position="17"/>
        <end position="84"/>
    </location>
</feature>